<comment type="caution">
    <text evidence="2">The sequence shown here is derived from an EMBL/GenBank/DDBJ whole genome shotgun (WGS) entry which is preliminary data.</text>
</comment>
<protein>
    <submittedName>
        <fullName evidence="2">Uncharacterized protein</fullName>
    </submittedName>
</protein>
<dbReference type="EMBL" id="JBHRXV010000011">
    <property type="protein sequence ID" value="MFC3713761.1"/>
    <property type="molecule type" value="Genomic_DNA"/>
</dbReference>
<evidence type="ECO:0000313" key="3">
    <source>
        <dbReference type="Proteomes" id="UP001595615"/>
    </source>
</evidence>
<feature type="signal peptide" evidence="1">
    <location>
        <begin position="1"/>
        <end position="24"/>
    </location>
</feature>
<reference evidence="3" key="1">
    <citation type="journal article" date="2019" name="Int. J. Syst. Evol. Microbiol.">
        <title>The Global Catalogue of Microorganisms (GCM) 10K type strain sequencing project: providing services to taxonomists for standard genome sequencing and annotation.</title>
        <authorList>
            <consortium name="The Broad Institute Genomics Platform"/>
            <consortium name="The Broad Institute Genome Sequencing Center for Infectious Disease"/>
            <person name="Wu L."/>
            <person name="Ma J."/>
        </authorList>
    </citation>
    <scope>NUCLEOTIDE SEQUENCE [LARGE SCALE GENOMIC DNA]</scope>
    <source>
        <strain evidence="3">KCTC 42644</strain>
    </source>
</reference>
<evidence type="ECO:0000256" key="1">
    <source>
        <dbReference type="SAM" id="SignalP"/>
    </source>
</evidence>
<dbReference type="RefSeq" id="WP_380862570.1">
    <property type="nucleotide sequence ID" value="NZ_JBHRXV010000011.1"/>
</dbReference>
<accession>A0ABV7XC83</accession>
<evidence type="ECO:0000313" key="2">
    <source>
        <dbReference type="EMBL" id="MFC3713761.1"/>
    </source>
</evidence>
<proteinExistence type="predicted"/>
<gene>
    <name evidence="2" type="ORF">ACFOMD_14385</name>
</gene>
<dbReference type="Proteomes" id="UP001595615">
    <property type="component" value="Unassembled WGS sequence"/>
</dbReference>
<keyword evidence="3" id="KW-1185">Reference proteome</keyword>
<keyword evidence="1" id="KW-0732">Signal</keyword>
<organism evidence="2 3">
    <name type="scientific">Sphingoaurantiacus capsulatus</name>
    <dbReference type="NCBI Taxonomy" id="1771310"/>
    <lineage>
        <taxon>Bacteria</taxon>
        <taxon>Pseudomonadati</taxon>
        <taxon>Pseudomonadota</taxon>
        <taxon>Alphaproteobacteria</taxon>
        <taxon>Sphingomonadales</taxon>
        <taxon>Sphingosinicellaceae</taxon>
        <taxon>Sphingoaurantiacus</taxon>
    </lineage>
</organism>
<sequence length="134" mass="13830">MTRFSVALGLSIILAGTAAVPAAAQMCSPNALFNAGNKMGMAVADIYRAPSDNARPSYLREAQSKLMSAKTGLKRAGITNQDRALDSAISAVANFAAKVSPTNLITAASAATLAKDVERALGPVRSEVGRHCPK</sequence>
<feature type="chain" id="PRO_5045141548" evidence="1">
    <location>
        <begin position="25"/>
        <end position="134"/>
    </location>
</feature>
<name>A0ABV7XC83_9SPHN</name>